<keyword evidence="3" id="KW-1185">Reference proteome</keyword>
<evidence type="ECO:0000313" key="3">
    <source>
        <dbReference type="Proteomes" id="UP000076532"/>
    </source>
</evidence>
<feature type="region of interest" description="Disordered" evidence="1">
    <location>
        <begin position="99"/>
        <end position="126"/>
    </location>
</feature>
<reference evidence="2 3" key="1">
    <citation type="journal article" date="2016" name="Mol. Biol. Evol.">
        <title>Comparative Genomics of Early-Diverging Mushroom-Forming Fungi Provides Insights into the Origins of Lignocellulose Decay Capabilities.</title>
        <authorList>
            <person name="Nagy L.G."/>
            <person name="Riley R."/>
            <person name="Tritt A."/>
            <person name="Adam C."/>
            <person name="Daum C."/>
            <person name="Floudas D."/>
            <person name="Sun H."/>
            <person name="Yadav J.S."/>
            <person name="Pangilinan J."/>
            <person name="Larsson K.H."/>
            <person name="Matsuura K."/>
            <person name="Barry K."/>
            <person name="Labutti K."/>
            <person name="Kuo R."/>
            <person name="Ohm R.A."/>
            <person name="Bhattacharya S.S."/>
            <person name="Shirouzu T."/>
            <person name="Yoshinaga Y."/>
            <person name="Martin F.M."/>
            <person name="Grigoriev I.V."/>
            <person name="Hibbett D.S."/>
        </authorList>
    </citation>
    <scope>NUCLEOTIDE SEQUENCE [LARGE SCALE GENOMIC DNA]</scope>
    <source>
        <strain evidence="2 3">CBS 109695</strain>
    </source>
</reference>
<dbReference type="Proteomes" id="UP000076532">
    <property type="component" value="Unassembled WGS sequence"/>
</dbReference>
<dbReference type="EMBL" id="KV417538">
    <property type="protein sequence ID" value="KZP22580.1"/>
    <property type="molecule type" value="Genomic_DNA"/>
</dbReference>
<accession>A0A166L502</accession>
<name>A0A166L502_9AGAM</name>
<organism evidence="2 3">
    <name type="scientific">Athelia psychrophila</name>
    <dbReference type="NCBI Taxonomy" id="1759441"/>
    <lineage>
        <taxon>Eukaryota</taxon>
        <taxon>Fungi</taxon>
        <taxon>Dikarya</taxon>
        <taxon>Basidiomycota</taxon>
        <taxon>Agaricomycotina</taxon>
        <taxon>Agaricomycetes</taxon>
        <taxon>Agaricomycetidae</taxon>
        <taxon>Atheliales</taxon>
        <taxon>Atheliaceae</taxon>
        <taxon>Athelia</taxon>
    </lineage>
</organism>
<sequence>MWIRFQPQAPVLTVAPCWAFWSNLGTAPPTLSARSHAGPPVHSLRACTARPPAHLPARSLLGCAPRLPAPCPLAPPARYSVAPHACPPALAPALARPHLPARPPARSLHAGTAHHQKGPVRVIKDV</sequence>
<evidence type="ECO:0000256" key="1">
    <source>
        <dbReference type="SAM" id="MobiDB-lite"/>
    </source>
</evidence>
<dbReference type="AlphaFoldDB" id="A0A166L502"/>
<gene>
    <name evidence="2" type="ORF">FIBSPDRAFT_890219</name>
</gene>
<proteinExistence type="predicted"/>
<evidence type="ECO:0000313" key="2">
    <source>
        <dbReference type="EMBL" id="KZP22580.1"/>
    </source>
</evidence>
<protein>
    <submittedName>
        <fullName evidence="2">Uncharacterized protein</fullName>
    </submittedName>
</protein>